<feature type="region of interest" description="Disordered" evidence="1">
    <location>
        <begin position="26"/>
        <end position="73"/>
    </location>
</feature>
<reference evidence="2 3" key="1">
    <citation type="journal article" date="2022" name="Nat. Plants">
        <title>Genomes of leafy and leafless Platanthera orchids illuminate the evolution of mycoheterotrophy.</title>
        <authorList>
            <person name="Li M.H."/>
            <person name="Liu K.W."/>
            <person name="Li Z."/>
            <person name="Lu H.C."/>
            <person name="Ye Q.L."/>
            <person name="Zhang D."/>
            <person name="Wang J.Y."/>
            <person name="Li Y.F."/>
            <person name="Zhong Z.M."/>
            <person name="Liu X."/>
            <person name="Yu X."/>
            <person name="Liu D.K."/>
            <person name="Tu X.D."/>
            <person name="Liu B."/>
            <person name="Hao Y."/>
            <person name="Liao X.Y."/>
            <person name="Jiang Y.T."/>
            <person name="Sun W.H."/>
            <person name="Chen J."/>
            <person name="Chen Y.Q."/>
            <person name="Ai Y."/>
            <person name="Zhai J.W."/>
            <person name="Wu S.S."/>
            <person name="Zhou Z."/>
            <person name="Hsiao Y.Y."/>
            <person name="Wu W.L."/>
            <person name="Chen Y.Y."/>
            <person name="Lin Y.F."/>
            <person name="Hsu J.L."/>
            <person name="Li C.Y."/>
            <person name="Wang Z.W."/>
            <person name="Zhao X."/>
            <person name="Zhong W.Y."/>
            <person name="Ma X.K."/>
            <person name="Ma L."/>
            <person name="Huang J."/>
            <person name="Chen G.Z."/>
            <person name="Huang M.Z."/>
            <person name="Huang L."/>
            <person name="Peng D.H."/>
            <person name="Luo Y.B."/>
            <person name="Zou S.Q."/>
            <person name="Chen S.P."/>
            <person name="Lan S."/>
            <person name="Tsai W.C."/>
            <person name="Van de Peer Y."/>
            <person name="Liu Z.J."/>
        </authorList>
    </citation>
    <scope>NUCLEOTIDE SEQUENCE [LARGE SCALE GENOMIC DNA]</scope>
    <source>
        <strain evidence="2">Lor287</strain>
    </source>
</reference>
<accession>A0AAP0BE73</accession>
<name>A0AAP0BE73_9ASPA</name>
<comment type="caution">
    <text evidence="2">The sequence shown here is derived from an EMBL/GenBank/DDBJ whole genome shotgun (WGS) entry which is preliminary data.</text>
</comment>
<protein>
    <submittedName>
        <fullName evidence="2">Uncharacterized protein</fullName>
    </submittedName>
</protein>
<gene>
    <name evidence="2" type="ORF">KSP39_PZI012411</name>
</gene>
<evidence type="ECO:0000256" key="1">
    <source>
        <dbReference type="SAM" id="MobiDB-lite"/>
    </source>
</evidence>
<dbReference type="AlphaFoldDB" id="A0AAP0BE73"/>
<evidence type="ECO:0000313" key="2">
    <source>
        <dbReference type="EMBL" id="KAK8936634.1"/>
    </source>
</evidence>
<sequence length="73" mass="8035">MMIVKRAKKMSAWMKMALPLVRMVPNSASRWLPGSSKRSPGDRSTNSRTPTTTGAQSTIAAADRGKLYQRSPK</sequence>
<keyword evidence="3" id="KW-1185">Reference proteome</keyword>
<dbReference type="EMBL" id="JBBWWQ010000010">
    <property type="protein sequence ID" value="KAK8936634.1"/>
    <property type="molecule type" value="Genomic_DNA"/>
</dbReference>
<feature type="compositionally biased region" description="Polar residues" evidence="1">
    <location>
        <begin position="36"/>
        <end position="59"/>
    </location>
</feature>
<dbReference type="Proteomes" id="UP001418222">
    <property type="component" value="Unassembled WGS sequence"/>
</dbReference>
<evidence type="ECO:0000313" key="3">
    <source>
        <dbReference type="Proteomes" id="UP001418222"/>
    </source>
</evidence>
<proteinExistence type="predicted"/>
<organism evidence="2 3">
    <name type="scientific">Platanthera zijinensis</name>
    <dbReference type="NCBI Taxonomy" id="2320716"/>
    <lineage>
        <taxon>Eukaryota</taxon>
        <taxon>Viridiplantae</taxon>
        <taxon>Streptophyta</taxon>
        <taxon>Embryophyta</taxon>
        <taxon>Tracheophyta</taxon>
        <taxon>Spermatophyta</taxon>
        <taxon>Magnoliopsida</taxon>
        <taxon>Liliopsida</taxon>
        <taxon>Asparagales</taxon>
        <taxon>Orchidaceae</taxon>
        <taxon>Orchidoideae</taxon>
        <taxon>Orchideae</taxon>
        <taxon>Orchidinae</taxon>
        <taxon>Platanthera</taxon>
    </lineage>
</organism>